<keyword evidence="5" id="KW-0503">Monooxygenase</keyword>
<comment type="similarity">
    <text evidence="5">Belongs to the cytochrome P450 family.</text>
</comment>
<dbReference type="Proteomes" id="UP001337655">
    <property type="component" value="Unassembled WGS sequence"/>
</dbReference>
<keyword evidence="2 4" id="KW-0479">Metal-binding</keyword>
<accession>A0AAV9PS10</accession>
<keyword evidence="7" id="KW-1185">Reference proteome</keyword>
<dbReference type="Pfam" id="PF00067">
    <property type="entry name" value="p450"/>
    <property type="match status" value="1"/>
</dbReference>
<dbReference type="GO" id="GO:0016705">
    <property type="term" value="F:oxidoreductase activity, acting on paired donors, with incorporation or reduction of molecular oxygen"/>
    <property type="evidence" value="ECO:0007669"/>
    <property type="project" value="InterPro"/>
</dbReference>
<dbReference type="PRINTS" id="PR00463">
    <property type="entry name" value="EP450I"/>
</dbReference>
<dbReference type="GeneID" id="89922091"/>
<dbReference type="InterPro" id="IPR050121">
    <property type="entry name" value="Cytochrome_P450_monoxygenase"/>
</dbReference>
<comment type="caution">
    <text evidence="6">The sequence shown here is derived from an EMBL/GenBank/DDBJ whole genome shotgun (WGS) entry which is preliminary data.</text>
</comment>
<dbReference type="CDD" id="cd11060">
    <property type="entry name" value="CYP57A1-like"/>
    <property type="match status" value="1"/>
</dbReference>
<evidence type="ECO:0000256" key="4">
    <source>
        <dbReference type="PIRSR" id="PIRSR602401-1"/>
    </source>
</evidence>
<keyword evidence="3 4" id="KW-0408">Iron</keyword>
<gene>
    <name evidence="6" type="ORF">LTR77_000741</name>
</gene>
<dbReference type="InterPro" id="IPR036396">
    <property type="entry name" value="Cyt_P450_sf"/>
</dbReference>
<keyword evidence="4 5" id="KW-0349">Heme</keyword>
<protein>
    <recommendedName>
        <fullName evidence="8">Cytochrome P450</fullName>
    </recommendedName>
</protein>
<reference evidence="6 7" key="1">
    <citation type="submission" date="2023-08" db="EMBL/GenBank/DDBJ databases">
        <title>Black Yeasts Isolated from many extreme environments.</title>
        <authorList>
            <person name="Coleine C."/>
            <person name="Stajich J.E."/>
            <person name="Selbmann L."/>
        </authorList>
    </citation>
    <scope>NUCLEOTIDE SEQUENCE [LARGE SCALE GENOMIC DNA]</scope>
    <source>
        <strain evidence="6 7">CCFEE 5935</strain>
    </source>
</reference>
<evidence type="ECO:0000313" key="6">
    <source>
        <dbReference type="EMBL" id="KAK5175602.1"/>
    </source>
</evidence>
<dbReference type="RefSeq" id="XP_064664240.1">
    <property type="nucleotide sequence ID" value="XM_064798006.1"/>
</dbReference>
<evidence type="ECO:0000256" key="1">
    <source>
        <dbReference type="ARBA" id="ARBA00001971"/>
    </source>
</evidence>
<dbReference type="SUPFAM" id="SSF48264">
    <property type="entry name" value="Cytochrome P450"/>
    <property type="match status" value="1"/>
</dbReference>
<proteinExistence type="inferred from homology"/>
<dbReference type="PANTHER" id="PTHR24305:SF190">
    <property type="entry name" value="P450, PUTATIVE (EUROFUNG)-RELATED"/>
    <property type="match status" value="1"/>
</dbReference>
<name>A0AAV9PS10_9PEZI</name>
<dbReference type="InterPro" id="IPR017972">
    <property type="entry name" value="Cyt_P450_CS"/>
</dbReference>
<dbReference type="EMBL" id="JAVRRT010000001">
    <property type="protein sequence ID" value="KAK5175602.1"/>
    <property type="molecule type" value="Genomic_DNA"/>
</dbReference>
<sequence>MSMRIFQAFAYLLILWILASIVSHIISPLRTIPGPFAARFTKLWFFYRVWQGKFHEDNIALHRKYGAVVRYAPRHYSFNTAEAVKAIYLTKGRELDKSSWYSAWNAPGINSLFTEPSVKAHAQLRRKFQSTYSISSLVTYEEFADHCIGLMKEKLNAVARSHGQADMATWFLCYAADTVAMISYSKRMGFLDRGEDVDDFFKILRGNMFYNTTMGVYSALHPIVYKIRAWLAKLKVMPETPRMSIGGFTTRLVSEKRKQREGKEKHQAQLTDEDGVAAPKDFLSKFLEFNEQDPSRFTERDIQVGLMANVIAGADTTAAALSAILYCLLRHSTVLAKLRSEIDGRLSEGELSSPPSFKEVQQMPYLHAVIQESQRLYPQGALPLQRVVPEGGLDISGHSFPAGTVVGVNSWVLHLNTDIFGEDAALFRPERWLDSDREQVAYMNRHFMTFGLGSRACIGKHVSMLEMSKLVPELVRSFDFGLEEDKIEHYGASWEWIAYWLMRPTSLPVQIRRRQV</sequence>
<keyword evidence="5" id="KW-0560">Oxidoreductase</keyword>
<evidence type="ECO:0000256" key="5">
    <source>
        <dbReference type="RuleBase" id="RU000461"/>
    </source>
</evidence>
<dbReference type="PROSITE" id="PS00086">
    <property type="entry name" value="CYTOCHROME_P450"/>
    <property type="match status" value="1"/>
</dbReference>
<evidence type="ECO:0000256" key="3">
    <source>
        <dbReference type="ARBA" id="ARBA00023004"/>
    </source>
</evidence>
<dbReference type="PANTHER" id="PTHR24305">
    <property type="entry name" value="CYTOCHROME P450"/>
    <property type="match status" value="1"/>
</dbReference>
<evidence type="ECO:0000313" key="7">
    <source>
        <dbReference type="Proteomes" id="UP001337655"/>
    </source>
</evidence>
<organism evidence="6 7">
    <name type="scientific">Saxophila tyrrhenica</name>
    <dbReference type="NCBI Taxonomy" id="1690608"/>
    <lineage>
        <taxon>Eukaryota</taxon>
        <taxon>Fungi</taxon>
        <taxon>Dikarya</taxon>
        <taxon>Ascomycota</taxon>
        <taxon>Pezizomycotina</taxon>
        <taxon>Dothideomycetes</taxon>
        <taxon>Dothideomycetidae</taxon>
        <taxon>Mycosphaerellales</taxon>
        <taxon>Extremaceae</taxon>
        <taxon>Saxophila</taxon>
    </lineage>
</organism>
<comment type="cofactor">
    <cofactor evidence="1 4">
        <name>heme</name>
        <dbReference type="ChEBI" id="CHEBI:30413"/>
    </cofactor>
</comment>
<evidence type="ECO:0000256" key="2">
    <source>
        <dbReference type="ARBA" id="ARBA00022723"/>
    </source>
</evidence>
<dbReference type="GO" id="GO:0005506">
    <property type="term" value="F:iron ion binding"/>
    <property type="evidence" value="ECO:0007669"/>
    <property type="project" value="InterPro"/>
</dbReference>
<evidence type="ECO:0008006" key="8">
    <source>
        <dbReference type="Google" id="ProtNLM"/>
    </source>
</evidence>
<dbReference type="AlphaFoldDB" id="A0AAV9PS10"/>
<dbReference type="GO" id="GO:0004497">
    <property type="term" value="F:monooxygenase activity"/>
    <property type="evidence" value="ECO:0007669"/>
    <property type="project" value="UniProtKB-KW"/>
</dbReference>
<feature type="binding site" description="axial binding residue" evidence="4">
    <location>
        <position position="457"/>
    </location>
    <ligand>
        <name>heme</name>
        <dbReference type="ChEBI" id="CHEBI:30413"/>
    </ligand>
    <ligandPart>
        <name>Fe</name>
        <dbReference type="ChEBI" id="CHEBI:18248"/>
    </ligandPart>
</feature>
<dbReference type="PRINTS" id="PR00385">
    <property type="entry name" value="P450"/>
</dbReference>
<dbReference type="Gene3D" id="1.10.630.10">
    <property type="entry name" value="Cytochrome P450"/>
    <property type="match status" value="1"/>
</dbReference>
<dbReference type="InterPro" id="IPR002401">
    <property type="entry name" value="Cyt_P450_E_grp-I"/>
</dbReference>
<dbReference type="InterPro" id="IPR001128">
    <property type="entry name" value="Cyt_P450"/>
</dbReference>
<dbReference type="GO" id="GO:0020037">
    <property type="term" value="F:heme binding"/>
    <property type="evidence" value="ECO:0007669"/>
    <property type="project" value="InterPro"/>
</dbReference>